<dbReference type="OMA" id="RMDHAPP"/>
<evidence type="ECO:0000256" key="1">
    <source>
        <dbReference type="ARBA" id="ARBA00001946"/>
    </source>
</evidence>
<keyword evidence="6" id="KW-0460">Magnesium</keyword>
<dbReference type="CTD" id="29083"/>
<dbReference type="NCBIfam" id="TIGR03598">
    <property type="entry name" value="GTPase_YsxC"/>
    <property type="match status" value="1"/>
</dbReference>
<evidence type="ECO:0000256" key="5">
    <source>
        <dbReference type="ARBA" id="ARBA00022741"/>
    </source>
</evidence>
<name>A0A7M7REG3_STRPU</name>
<evidence type="ECO:0000256" key="4">
    <source>
        <dbReference type="ARBA" id="ARBA00022723"/>
    </source>
</evidence>
<dbReference type="PROSITE" id="PS51706">
    <property type="entry name" value="G_ENGB"/>
    <property type="match status" value="1"/>
</dbReference>
<dbReference type="InParanoid" id="A0A7M7REG3"/>
<dbReference type="PANTHER" id="PTHR46498:SF1">
    <property type="entry name" value="GTP-BINDING PROTEIN 8"/>
    <property type="match status" value="1"/>
</dbReference>
<evidence type="ECO:0000313" key="9">
    <source>
        <dbReference type="EnsemblMetazoa" id="XP_795431"/>
    </source>
</evidence>
<keyword evidence="4" id="KW-0479">Metal-binding</keyword>
<reference evidence="9" key="2">
    <citation type="submission" date="2021-01" db="UniProtKB">
        <authorList>
            <consortium name="EnsemblMetazoa"/>
        </authorList>
    </citation>
    <scope>IDENTIFICATION</scope>
</reference>
<protein>
    <recommendedName>
        <fullName evidence="3">GTP-binding protein 8</fullName>
    </recommendedName>
</protein>
<dbReference type="Gene3D" id="3.40.50.300">
    <property type="entry name" value="P-loop containing nucleotide triphosphate hydrolases"/>
    <property type="match status" value="1"/>
</dbReference>
<dbReference type="RefSeq" id="XP_795431.2">
    <property type="nucleotide sequence ID" value="XM_790338.4"/>
</dbReference>
<evidence type="ECO:0000256" key="6">
    <source>
        <dbReference type="ARBA" id="ARBA00022842"/>
    </source>
</evidence>
<dbReference type="Proteomes" id="UP000007110">
    <property type="component" value="Unassembled WGS sequence"/>
</dbReference>
<keyword evidence="5" id="KW-0547">Nucleotide-binding</keyword>
<accession>A0A7M7REG3</accession>
<dbReference type="SUPFAM" id="SSF52540">
    <property type="entry name" value="P-loop containing nucleoside triphosphate hydrolases"/>
    <property type="match status" value="1"/>
</dbReference>
<comment type="similarity">
    <text evidence="2">Belongs to the TRAFAC class TrmE-Era-EngA-EngB-Septin-like GTPase superfamily. EngB GTPase family.</text>
</comment>
<reference evidence="10" key="1">
    <citation type="submission" date="2015-02" db="EMBL/GenBank/DDBJ databases">
        <title>Genome sequencing for Strongylocentrotus purpuratus.</title>
        <authorList>
            <person name="Murali S."/>
            <person name="Liu Y."/>
            <person name="Vee V."/>
            <person name="English A."/>
            <person name="Wang M."/>
            <person name="Skinner E."/>
            <person name="Han Y."/>
            <person name="Muzny D.M."/>
            <person name="Worley K.C."/>
            <person name="Gibbs R.A."/>
        </authorList>
    </citation>
    <scope>NUCLEOTIDE SEQUENCE</scope>
</reference>
<evidence type="ECO:0000259" key="8">
    <source>
        <dbReference type="PROSITE" id="PS51706"/>
    </source>
</evidence>
<dbReference type="KEGG" id="spu:590744"/>
<dbReference type="InterPro" id="IPR006073">
    <property type="entry name" value="GTP-bd"/>
</dbReference>
<evidence type="ECO:0000256" key="7">
    <source>
        <dbReference type="ARBA" id="ARBA00023134"/>
    </source>
</evidence>
<keyword evidence="10" id="KW-1185">Reference proteome</keyword>
<dbReference type="PANTHER" id="PTHR46498">
    <property type="entry name" value="GTP-BINDING PROTEIN 8"/>
    <property type="match status" value="1"/>
</dbReference>
<dbReference type="GO" id="GO:0005739">
    <property type="term" value="C:mitochondrion"/>
    <property type="evidence" value="ECO:0000318"/>
    <property type="project" value="GO_Central"/>
</dbReference>
<evidence type="ECO:0000256" key="2">
    <source>
        <dbReference type="ARBA" id="ARBA00009638"/>
    </source>
</evidence>
<feature type="domain" description="EngB-type G" evidence="8">
    <location>
        <begin position="109"/>
        <end position="282"/>
    </location>
</feature>
<evidence type="ECO:0000313" key="10">
    <source>
        <dbReference type="Proteomes" id="UP000007110"/>
    </source>
</evidence>
<dbReference type="GeneID" id="590744"/>
<dbReference type="EnsemblMetazoa" id="XM_790338">
    <property type="protein sequence ID" value="XP_795431"/>
    <property type="gene ID" value="LOC590744"/>
</dbReference>
<dbReference type="GO" id="GO:0005525">
    <property type="term" value="F:GTP binding"/>
    <property type="evidence" value="ECO:0007669"/>
    <property type="project" value="UniProtKB-KW"/>
</dbReference>
<dbReference type="GO" id="GO:0046872">
    <property type="term" value="F:metal ion binding"/>
    <property type="evidence" value="ECO:0007669"/>
    <property type="project" value="UniProtKB-KW"/>
</dbReference>
<dbReference type="FunCoup" id="A0A7M7REG3">
    <property type="interactions" value="416"/>
</dbReference>
<comment type="cofactor">
    <cofactor evidence="1">
        <name>Mg(2+)</name>
        <dbReference type="ChEBI" id="CHEBI:18420"/>
    </cofactor>
</comment>
<dbReference type="OrthoDB" id="18834at2759"/>
<dbReference type="Pfam" id="PF01926">
    <property type="entry name" value="MMR_HSR1"/>
    <property type="match status" value="1"/>
</dbReference>
<sequence>MQVCPKCTRFLAREQRRRIFSLDAQRTLWMREVRLSGSGGQDVLKKEANNPLFAANKYVQHPIFEDKDMIFRPTETEVQEAGMLFENGRTHKVQFAKAAYYPEQAPDYNLPEIAMIGRSNVGKSSLIKALFSNVPGLTVRTSKTPGHTKLLLFYQAGSAFSLVDLPGYGFRQPENFAVTAEGYLRTRKNLQMPFLLIDIHDGFQPMDFTAIKMLEDFSRPYSLIVTKVDKVSPRKLVTSLLSIRDILQTKTTTCLPQPFLVSATKMKGIAFLRSYIAHLTGSVRVSNR</sequence>
<dbReference type="CDD" id="cd01876">
    <property type="entry name" value="YihA_EngB"/>
    <property type="match status" value="1"/>
</dbReference>
<evidence type="ECO:0000256" key="3">
    <source>
        <dbReference type="ARBA" id="ARBA00015370"/>
    </source>
</evidence>
<dbReference type="AlphaFoldDB" id="A0A7M7REG3"/>
<organism evidence="9 10">
    <name type="scientific">Strongylocentrotus purpuratus</name>
    <name type="common">Purple sea urchin</name>
    <dbReference type="NCBI Taxonomy" id="7668"/>
    <lineage>
        <taxon>Eukaryota</taxon>
        <taxon>Metazoa</taxon>
        <taxon>Echinodermata</taxon>
        <taxon>Eleutherozoa</taxon>
        <taxon>Echinozoa</taxon>
        <taxon>Echinoidea</taxon>
        <taxon>Euechinoidea</taxon>
        <taxon>Echinacea</taxon>
        <taxon>Camarodonta</taxon>
        <taxon>Echinidea</taxon>
        <taxon>Strongylocentrotidae</taxon>
        <taxon>Strongylocentrotus</taxon>
    </lineage>
</organism>
<dbReference type="InterPro" id="IPR030393">
    <property type="entry name" value="G_ENGB_dom"/>
</dbReference>
<dbReference type="InterPro" id="IPR019987">
    <property type="entry name" value="GTP-bd_ribosome_bio_YsxC"/>
</dbReference>
<dbReference type="InterPro" id="IPR052279">
    <property type="entry name" value="EngB_GTPase"/>
</dbReference>
<proteinExistence type="inferred from homology"/>
<keyword evidence="7" id="KW-0342">GTP-binding</keyword>
<dbReference type="InterPro" id="IPR027417">
    <property type="entry name" value="P-loop_NTPase"/>
</dbReference>